<dbReference type="Proteomes" id="UP000054477">
    <property type="component" value="Unassembled WGS sequence"/>
</dbReference>
<keyword evidence="3" id="KW-1185">Reference proteome</keyword>
<feature type="signal peptide" evidence="1">
    <location>
        <begin position="1"/>
        <end position="16"/>
    </location>
</feature>
<evidence type="ECO:0000313" key="2">
    <source>
        <dbReference type="EMBL" id="KIJ97414.1"/>
    </source>
</evidence>
<reference evidence="3" key="2">
    <citation type="submission" date="2015-01" db="EMBL/GenBank/DDBJ databases">
        <title>Evolutionary Origins and Diversification of the Mycorrhizal Mutualists.</title>
        <authorList>
            <consortium name="DOE Joint Genome Institute"/>
            <consortium name="Mycorrhizal Genomics Consortium"/>
            <person name="Kohler A."/>
            <person name="Kuo A."/>
            <person name="Nagy L.G."/>
            <person name="Floudas D."/>
            <person name="Copeland A."/>
            <person name="Barry K.W."/>
            <person name="Cichocki N."/>
            <person name="Veneault-Fourrey C."/>
            <person name="LaButti K."/>
            <person name="Lindquist E.A."/>
            <person name="Lipzen A."/>
            <person name="Lundell T."/>
            <person name="Morin E."/>
            <person name="Murat C."/>
            <person name="Riley R."/>
            <person name="Ohm R."/>
            <person name="Sun H."/>
            <person name="Tunlid A."/>
            <person name="Henrissat B."/>
            <person name="Grigoriev I.V."/>
            <person name="Hibbett D.S."/>
            <person name="Martin F."/>
        </authorList>
    </citation>
    <scope>NUCLEOTIDE SEQUENCE [LARGE SCALE GENOMIC DNA]</scope>
    <source>
        <strain evidence="3">LaAM-08-1</strain>
    </source>
</reference>
<reference evidence="2 3" key="1">
    <citation type="submission" date="2014-04" db="EMBL/GenBank/DDBJ databases">
        <authorList>
            <consortium name="DOE Joint Genome Institute"/>
            <person name="Kuo A."/>
            <person name="Kohler A."/>
            <person name="Nagy L.G."/>
            <person name="Floudas D."/>
            <person name="Copeland A."/>
            <person name="Barry K.W."/>
            <person name="Cichocki N."/>
            <person name="Veneault-Fourrey C."/>
            <person name="LaButti K."/>
            <person name="Lindquist E.A."/>
            <person name="Lipzen A."/>
            <person name="Lundell T."/>
            <person name="Morin E."/>
            <person name="Murat C."/>
            <person name="Sun H."/>
            <person name="Tunlid A."/>
            <person name="Henrissat B."/>
            <person name="Grigoriev I.V."/>
            <person name="Hibbett D.S."/>
            <person name="Martin F."/>
            <person name="Nordberg H.P."/>
            <person name="Cantor M.N."/>
            <person name="Hua S.X."/>
        </authorList>
    </citation>
    <scope>NUCLEOTIDE SEQUENCE [LARGE SCALE GENOMIC DNA]</scope>
    <source>
        <strain evidence="2 3">LaAM-08-1</strain>
    </source>
</reference>
<dbReference type="EMBL" id="KN838694">
    <property type="protein sequence ID" value="KIJ97414.1"/>
    <property type="molecule type" value="Genomic_DNA"/>
</dbReference>
<name>A0A0C9WLN7_9AGAR</name>
<accession>A0A0C9WLN7</accession>
<proteinExistence type="predicted"/>
<protein>
    <submittedName>
        <fullName evidence="2">Unplaced genomic scaffold K443scaffold_159, whole genome shotgun sequence</fullName>
    </submittedName>
</protein>
<feature type="chain" id="PRO_5002216138" evidence="1">
    <location>
        <begin position="17"/>
        <end position="77"/>
    </location>
</feature>
<dbReference type="HOGENOM" id="CLU_2638422_0_0_1"/>
<keyword evidence="1" id="KW-0732">Signal</keyword>
<evidence type="ECO:0000313" key="3">
    <source>
        <dbReference type="Proteomes" id="UP000054477"/>
    </source>
</evidence>
<organism evidence="2 3">
    <name type="scientific">Laccaria amethystina LaAM-08-1</name>
    <dbReference type="NCBI Taxonomy" id="1095629"/>
    <lineage>
        <taxon>Eukaryota</taxon>
        <taxon>Fungi</taxon>
        <taxon>Dikarya</taxon>
        <taxon>Basidiomycota</taxon>
        <taxon>Agaricomycotina</taxon>
        <taxon>Agaricomycetes</taxon>
        <taxon>Agaricomycetidae</taxon>
        <taxon>Agaricales</taxon>
        <taxon>Agaricineae</taxon>
        <taxon>Hydnangiaceae</taxon>
        <taxon>Laccaria</taxon>
    </lineage>
</organism>
<sequence>MYLLIFFLSGFKVCRCSYVEGSSSRLFRLRKRFEIHLRSGFLAGCIFYATEVRPLEGIGSESRFRPPQPFISKKNGP</sequence>
<evidence type="ECO:0000256" key="1">
    <source>
        <dbReference type="SAM" id="SignalP"/>
    </source>
</evidence>
<dbReference type="AlphaFoldDB" id="A0A0C9WLN7"/>
<gene>
    <name evidence="2" type="ORF">K443DRAFT_245515</name>
</gene>